<keyword evidence="2" id="KW-0472">Membrane</keyword>
<feature type="non-terminal residue" evidence="3">
    <location>
        <position position="101"/>
    </location>
</feature>
<dbReference type="PANTHER" id="PTHR34188:SF5">
    <property type="entry name" value="OS05G0131900 PROTEIN"/>
    <property type="match status" value="1"/>
</dbReference>
<reference evidence="3 4" key="1">
    <citation type="journal article" date="2021" name="BMC Genomics">
        <title>Datura genome reveals duplications of psychoactive alkaloid biosynthetic genes and high mutation rate following tissue culture.</title>
        <authorList>
            <person name="Rajewski A."/>
            <person name="Carter-House D."/>
            <person name="Stajich J."/>
            <person name="Litt A."/>
        </authorList>
    </citation>
    <scope>NUCLEOTIDE SEQUENCE [LARGE SCALE GENOMIC DNA]</scope>
    <source>
        <strain evidence="3">AR-01</strain>
    </source>
</reference>
<keyword evidence="4" id="KW-1185">Reference proteome</keyword>
<dbReference type="EMBL" id="JACEIK010000431">
    <property type="protein sequence ID" value="MCD7456932.1"/>
    <property type="molecule type" value="Genomic_DNA"/>
</dbReference>
<proteinExistence type="predicted"/>
<protein>
    <submittedName>
        <fullName evidence="3">Uncharacterized protein</fullName>
    </submittedName>
</protein>
<sequence>MSLLRGVLRVFRDKASLVEKKTRKEKHKSTRAKKPPQSPRPPKELSLDAADQKLIKAMIKRGRFERMKMKAAKASSTSLVLNDSSIALLFTILFFFVLLFQ</sequence>
<evidence type="ECO:0000256" key="2">
    <source>
        <dbReference type="SAM" id="Phobius"/>
    </source>
</evidence>
<evidence type="ECO:0000256" key="1">
    <source>
        <dbReference type="SAM" id="MobiDB-lite"/>
    </source>
</evidence>
<evidence type="ECO:0000313" key="4">
    <source>
        <dbReference type="Proteomes" id="UP000823775"/>
    </source>
</evidence>
<gene>
    <name evidence="3" type="ORF">HAX54_033637</name>
</gene>
<comment type="caution">
    <text evidence="3">The sequence shown here is derived from an EMBL/GenBank/DDBJ whole genome shotgun (WGS) entry which is preliminary data.</text>
</comment>
<feature type="compositionally biased region" description="Basic residues" evidence="1">
    <location>
        <begin position="23"/>
        <end position="34"/>
    </location>
</feature>
<feature type="transmembrane region" description="Helical" evidence="2">
    <location>
        <begin position="79"/>
        <end position="100"/>
    </location>
</feature>
<feature type="region of interest" description="Disordered" evidence="1">
    <location>
        <begin position="19"/>
        <end position="46"/>
    </location>
</feature>
<keyword evidence="2" id="KW-1133">Transmembrane helix</keyword>
<dbReference type="Proteomes" id="UP000823775">
    <property type="component" value="Unassembled WGS sequence"/>
</dbReference>
<accession>A0ABS8SDU0</accession>
<name>A0ABS8SDU0_DATST</name>
<organism evidence="3 4">
    <name type="scientific">Datura stramonium</name>
    <name type="common">Jimsonweed</name>
    <name type="synonym">Common thornapple</name>
    <dbReference type="NCBI Taxonomy" id="4076"/>
    <lineage>
        <taxon>Eukaryota</taxon>
        <taxon>Viridiplantae</taxon>
        <taxon>Streptophyta</taxon>
        <taxon>Embryophyta</taxon>
        <taxon>Tracheophyta</taxon>
        <taxon>Spermatophyta</taxon>
        <taxon>Magnoliopsida</taxon>
        <taxon>eudicotyledons</taxon>
        <taxon>Gunneridae</taxon>
        <taxon>Pentapetalae</taxon>
        <taxon>asterids</taxon>
        <taxon>lamiids</taxon>
        <taxon>Solanales</taxon>
        <taxon>Solanaceae</taxon>
        <taxon>Solanoideae</taxon>
        <taxon>Datureae</taxon>
        <taxon>Datura</taxon>
    </lineage>
</organism>
<evidence type="ECO:0000313" key="3">
    <source>
        <dbReference type="EMBL" id="MCD7456932.1"/>
    </source>
</evidence>
<dbReference type="PANTHER" id="PTHR34188">
    <property type="entry name" value="OS01G0299500 PROTEIN"/>
    <property type="match status" value="1"/>
</dbReference>
<keyword evidence="2" id="KW-0812">Transmembrane</keyword>